<dbReference type="InterPro" id="IPR044730">
    <property type="entry name" value="RNase_H-like_dom_plant"/>
</dbReference>
<comment type="caution">
    <text evidence="2">The sequence shown here is derived from an EMBL/GenBank/DDBJ whole genome shotgun (WGS) entry which is preliminary data.</text>
</comment>
<proteinExistence type="predicted"/>
<name>A0A8X7PEB2_BRACI</name>
<organism evidence="2 3">
    <name type="scientific">Brassica carinata</name>
    <name type="common">Ethiopian mustard</name>
    <name type="synonym">Abyssinian cabbage</name>
    <dbReference type="NCBI Taxonomy" id="52824"/>
    <lineage>
        <taxon>Eukaryota</taxon>
        <taxon>Viridiplantae</taxon>
        <taxon>Streptophyta</taxon>
        <taxon>Embryophyta</taxon>
        <taxon>Tracheophyta</taxon>
        <taxon>Spermatophyta</taxon>
        <taxon>Magnoliopsida</taxon>
        <taxon>eudicotyledons</taxon>
        <taxon>Gunneridae</taxon>
        <taxon>Pentapetalae</taxon>
        <taxon>rosids</taxon>
        <taxon>malvids</taxon>
        <taxon>Brassicales</taxon>
        <taxon>Brassicaceae</taxon>
        <taxon>Brassiceae</taxon>
        <taxon>Brassica</taxon>
    </lineage>
</organism>
<dbReference type="Pfam" id="PF13966">
    <property type="entry name" value="zf-RVT"/>
    <property type="match status" value="1"/>
</dbReference>
<feature type="domain" description="Reverse transcriptase zinc-binding" evidence="1">
    <location>
        <begin position="14"/>
        <end position="83"/>
    </location>
</feature>
<gene>
    <name evidence="2" type="ORF">Bca52824_080542</name>
</gene>
<dbReference type="Proteomes" id="UP000886595">
    <property type="component" value="Unassembled WGS sequence"/>
</dbReference>
<dbReference type="AlphaFoldDB" id="A0A8X7PEB2"/>
<keyword evidence="3" id="KW-1185">Reference proteome</keyword>
<dbReference type="EMBL" id="JAAMPC010000016">
    <property type="protein sequence ID" value="KAG2250406.1"/>
    <property type="molecule type" value="Genomic_DNA"/>
</dbReference>
<accession>A0A8X7PEB2</accession>
<dbReference type="InterPro" id="IPR026960">
    <property type="entry name" value="RVT-Znf"/>
</dbReference>
<dbReference type="PANTHER" id="PTHR34146">
    <property type="entry name" value="POLYNUCLEOTIDYL TRANSFERASE, RIBONUCLEASE H-LIKE SUPERFAMILY PROTEIN-RELATED"/>
    <property type="match status" value="1"/>
</dbReference>
<evidence type="ECO:0000313" key="2">
    <source>
        <dbReference type="EMBL" id="KAG2250406.1"/>
    </source>
</evidence>
<dbReference type="CDD" id="cd06222">
    <property type="entry name" value="RNase_H_like"/>
    <property type="match status" value="1"/>
</dbReference>
<protein>
    <recommendedName>
        <fullName evidence="1">Reverse transcriptase zinc-binding domain-containing protein</fullName>
    </recommendedName>
</protein>
<dbReference type="PANTHER" id="PTHR34146:SF3">
    <property type="entry name" value="POLYNUCLEOTIDYL TRANSFERASE, RIBONUCLEASE H-LIKE SUPERFAMILY PROTEIN"/>
    <property type="match status" value="1"/>
</dbReference>
<evidence type="ECO:0000313" key="3">
    <source>
        <dbReference type="Proteomes" id="UP000886595"/>
    </source>
</evidence>
<reference evidence="2 3" key="1">
    <citation type="submission" date="2020-02" db="EMBL/GenBank/DDBJ databases">
        <authorList>
            <person name="Ma Q."/>
            <person name="Huang Y."/>
            <person name="Song X."/>
            <person name="Pei D."/>
        </authorList>
    </citation>
    <scope>NUCLEOTIDE SEQUENCE [LARGE SCALE GENOMIC DNA]</scope>
    <source>
        <strain evidence="2">Sxm20200214</strain>
        <tissue evidence="2">Leaf</tissue>
    </source>
</reference>
<dbReference type="OrthoDB" id="1036116at2759"/>
<sequence length="285" mass="31777">MEEKNRALPANSIADSDWLSNVWNIKTAEKIKVFLWKSLHDALQVGEQFGIRNIHVSTLCARCNAEETVSHLLFTCPFAVSVWKLAPFPQVINSAVFNSTLEGWEHVKKIHTLPSIGLGPGTLAAWIVWSLWIARNQLLFEKQKFTPEETISKAISDAREWMLSQPPKSPAIMNPLIRPEPTPNYSARCSIYTDAAWNSTTGCAGLGWIIDDRNSSSQHTATSTIVSSPLMAETLAKKLEIYGVLCDIYHLSLSFKLVKFVFIPRAANVRAVSIAKQALWALNQS</sequence>
<evidence type="ECO:0000259" key="1">
    <source>
        <dbReference type="Pfam" id="PF13966"/>
    </source>
</evidence>